<evidence type="ECO:0000256" key="1">
    <source>
        <dbReference type="SAM" id="SignalP"/>
    </source>
</evidence>
<feature type="signal peptide" evidence="1">
    <location>
        <begin position="1"/>
        <end position="20"/>
    </location>
</feature>
<feature type="chain" id="PRO_5044804710" evidence="1">
    <location>
        <begin position="21"/>
        <end position="57"/>
    </location>
</feature>
<protein>
    <submittedName>
        <fullName evidence="2">Uncharacterized protein</fullName>
    </submittedName>
</protein>
<organism evidence="2 3">
    <name type="scientific">Eruca vesicaria subsp. sativa</name>
    <name type="common">Garden rocket</name>
    <name type="synonym">Eruca sativa</name>
    <dbReference type="NCBI Taxonomy" id="29727"/>
    <lineage>
        <taxon>Eukaryota</taxon>
        <taxon>Viridiplantae</taxon>
        <taxon>Streptophyta</taxon>
        <taxon>Embryophyta</taxon>
        <taxon>Tracheophyta</taxon>
        <taxon>Spermatophyta</taxon>
        <taxon>Magnoliopsida</taxon>
        <taxon>eudicotyledons</taxon>
        <taxon>Gunneridae</taxon>
        <taxon>Pentapetalae</taxon>
        <taxon>rosids</taxon>
        <taxon>malvids</taxon>
        <taxon>Brassicales</taxon>
        <taxon>Brassicaceae</taxon>
        <taxon>Brassiceae</taxon>
        <taxon>Eruca</taxon>
    </lineage>
</organism>
<accession>A0ABC8LZ67</accession>
<dbReference type="EMBL" id="CAKOAT010821821">
    <property type="protein sequence ID" value="CAH8389195.1"/>
    <property type="molecule type" value="Genomic_DNA"/>
</dbReference>
<proteinExistence type="predicted"/>
<reference evidence="2 3" key="1">
    <citation type="submission" date="2022-03" db="EMBL/GenBank/DDBJ databases">
        <authorList>
            <person name="Macdonald S."/>
            <person name="Ahmed S."/>
            <person name="Newling K."/>
        </authorList>
    </citation>
    <scope>NUCLEOTIDE SEQUENCE [LARGE SCALE GENOMIC DNA]</scope>
</reference>
<evidence type="ECO:0000313" key="2">
    <source>
        <dbReference type="EMBL" id="CAH8389195.1"/>
    </source>
</evidence>
<keyword evidence="1" id="KW-0732">Signal</keyword>
<gene>
    <name evidence="2" type="ORF">ERUC_LOCUS41678</name>
</gene>
<dbReference type="Proteomes" id="UP001642260">
    <property type="component" value="Unassembled WGS sequence"/>
</dbReference>
<evidence type="ECO:0000313" key="3">
    <source>
        <dbReference type="Proteomes" id="UP001642260"/>
    </source>
</evidence>
<keyword evidence="3" id="KW-1185">Reference proteome</keyword>
<dbReference type="AlphaFoldDB" id="A0ABC8LZ67"/>
<sequence>MKKLLKVMLFLIVYLTCSKAMVPYRGSDVDVIRLVPGGGLGKYERTESKKKIYSGRL</sequence>
<comment type="caution">
    <text evidence="2">The sequence shown here is derived from an EMBL/GenBank/DDBJ whole genome shotgun (WGS) entry which is preliminary data.</text>
</comment>
<name>A0ABC8LZ67_ERUVS</name>